<reference evidence="2" key="1">
    <citation type="submission" date="2017-01" db="EMBL/GenBank/DDBJ databases">
        <authorList>
            <person name="Varghese N."/>
            <person name="Submissions S."/>
        </authorList>
    </citation>
    <scope>NUCLEOTIDE SEQUENCE [LARGE SCALE GENOMIC DNA]</scope>
    <source>
        <strain evidence="2">DSM 29591</strain>
    </source>
</reference>
<sequence>MICPRRKGRPQGRLFAFCETRLNVGKNGRCYEVIAATCEASRKAYFSAPKNARKPTSSTFLIAFFSGTHLRLRRPASG</sequence>
<dbReference type="EMBL" id="FTPR01000004">
    <property type="protein sequence ID" value="SIT91978.1"/>
    <property type="molecule type" value="Genomic_DNA"/>
</dbReference>
<evidence type="ECO:0000313" key="2">
    <source>
        <dbReference type="Proteomes" id="UP000186997"/>
    </source>
</evidence>
<accession>A0A1R3XK19</accession>
<keyword evidence="2" id="KW-1185">Reference proteome</keyword>
<dbReference type="Proteomes" id="UP000186997">
    <property type="component" value="Unassembled WGS sequence"/>
</dbReference>
<protein>
    <submittedName>
        <fullName evidence="1">Uncharacterized protein</fullName>
    </submittedName>
</protein>
<evidence type="ECO:0000313" key="1">
    <source>
        <dbReference type="EMBL" id="SIT91978.1"/>
    </source>
</evidence>
<organism evidence="1 2">
    <name type="scientific">Yoonia rosea</name>
    <dbReference type="NCBI Taxonomy" id="287098"/>
    <lineage>
        <taxon>Bacteria</taxon>
        <taxon>Pseudomonadati</taxon>
        <taxon>Pseudomonadota</taxon>
        <taxon>Alphaproteobacteria</taxon>
        <taxon>Rhodobacterales</taxon>
        <taxon>Paracoccaceae</taxon>
        <taxon>Yoonia</taxon>
    </lineage>
</organism>
<name>A0A1R3XK19_9RHOB</name>
<gene>
    <name evidence="1" type="ORF">SAMN05421665_3532</name>
</gene>
<proteinExistence type="predicted"/>
<dbReference type="STRING" id="287098.SAMN05421665_3532"/>
<dbReference type="AlphaFoldDB" id="A0A1R3XK19"/>